<proteinExistence type="predicted"/>
<dbReference type="EMBL" id="CAJNDS010001868">
    <property type="protein sequence ID" value="CAE7285786.1"/>
    <property type="molecule type" value="Genomic_DNA"/>
</dbReference>
<keyword evidence="2" id="KW-1185">Reference proteome</keyword>
<organism evidence="1 2">
    <name type="scientific">Symbiodinium natans</name>
    <dbReference type="NCBI Taxonomy" id="878477"/>
    <lineage>
        <taxon>Eukaryota</taxon>
        <taxon>Sar</taxon>
        <taxon>Alveolata</taxon>
        <taxon>Dinophyceae</taxon>
        <taxon>Suessiales</taxon>
        <taxon>Symbiodiniaceae</taxon>
        <taxon>Symbiodinium</taxon>
    </lineage>
</organism>
<evidence type="ECO:0000313" key="1">
    <source>
        <dbReference type="EMBL" id="CAE7285786.1"/>
    </source>
</evidence>
<protein>
    <submittedName>
        <fullName evidence="1">Uncharacterized protein</fullName>
    </submittedName>
</protein>
<dbReference type="AlphaFoldDB" id="A0A812NCP0"/>
<reference evidence="1" key="1">
    <citation type="submission" date="2021-02" db="EMBL/GenBank/DDBJ databases">
        <authorList>
            <person name="Dougan E. K."/>
            <person name="Rhodes N."/>
            <person name="Thang M."/>
            <person name="Chan C."/>
        </authorList>
    </citation>
    <scope>NUCLEOTIDE SEQUENCE</scope>
</reference>
<dbReference type="OrthoDB" id="10323470at2759"/>
<accession>A0A812NCP0</accession>
<name>A0A812NCP0_9DINO</name>
<dbReference type="Proteomes" id="UP000604046">
    <property type="component" value="Unassembled WGS sequence"/>
</dbReference>
<comment type="caution">
    <text evidence="1">The sequence shown here is derived from an EMBL/GenBank/DDBJ whole genome shotgun (WGS) entry which is preliminary data.</text>
</comment>
<gene>
    <name evidence="1" type="ORF">SNAT2548_LOCUS15123</name>
</gene>
<sequence length="370" mass="39646">MDSMQLEQLAAVLESCSIEGLQVFWSENVFRGTITVNGVDVSLERATVDVSGSSESSNFVHDDSGNLVHYHGETLVTSGTVDALYAGLGGHVPGITELGASVDFKVAAQNNFTSDQKTHDVYRSEGKVVDSTTEVHTIDHSTEVLGAKVGGTTESAFTSKTVETEQSESWFLARTDRKTTEEHVHTKSEHGIISDEVTILKEEVIVSEELLEAHLTAAGYGCLVIVVKPVMTVLKTVQAKGSITPEEVLKSIVQTAAGVGTLAHLTRCFSTPSIGMAVMVVAQNAVPLVQGEYDLVQKNMGVMLKSILVVQGTSWTTRALLMTTPMAPWSSIVSAGAGVAAGSMVADIDFSKLHAAFLREWSRHRIKLLE</sequence>
<evidence type="ECO:0000313" key="2">
    <source>
        <dbReference type="Proteomes" id="UP000604046"/>
    </source>
</evidence>